<keyword evidence="3" id="KW-1133">Transmembrane helix</keyword>
<dbReference type="CDD" id="cd07814">
    <property type="entry name" value="SRPBCC_CalC_Aha1-like"/>
    <property type="match status" value="1"/>
</dbReference>
<organism evidence="5 6">
    <name type="scientific">Catellatospora bangladeshensis</name>
    <dbReference type="NCBI Taxonomy" id="310355"/>
    <lineage>
        <taxon>Bacteria</taxon>
        <taxon>Bacillati</taxon>
        <taxon>Actinomycetota</taxon>
        <taxon>Actinomycetes</taxon>
        <taxon>Micromonosporales</taxon>
        <taxon>Micromonosporaceae</taxon>
        <taxon>Catellatospora</taxon>
    </lineage>
</organism>
<evidence type="ECO:0000256" key="2">
    <source>
        <dbReference type="SAM" id="MobiDB-lite"/>
    </source>
</evidence>
<dbReference type="InterPro" id="IPR001919">
    <property type="entry name" value="CBD2"/>
</dbReference>
<dbReference type="GO" id="GO:0030247">
    <property type="term" value="F:polysaccharide binding"/>
    <property type="evidence" value="ECO:0007669"/>
    <property type="project" value="UniProtKB-UniRule"/>
</dbReference>
<evidence type="ECO:0000313" key="5">
    <source>
        <dbReference type="EMBL" id="GIF84737.1"/>
    </source>
</evidence>
<name>A0A8J3JH26_9ACTN</name>
<dbReference type="InterPro" id="IPR023393">
    <property type="entry name" value="START-like_dom_sf"/>
</dbReference>
<feature type="domain" description="CBM2" evidence="4">
    <location>
        <begin position="281"/>
        <end position="389"/>
    </location>
</feature>
<dbReference type="GO" id="GO:0004553">
    <property type="term" value="F:hydrolase activity, hydrolyzing O-glycosyl compounds"/>
    <property type="evidence" value="ECO:0007669"/>
    <property type="project" value="InterPro"/>
</dbReference>
<dbReference type="InterPro" id="IPR013538">
    <property type="entry name" value="ASHA1/2-like_C"/>
</dbReference>
<keyword evidence="3" id="KW-0812">Transmembrane</keyword>
<evidence type="ECO:0000259" key="4">
    <source>
        <dbReference type="PROSITE" id="PS51173"/>
    </source>
</evidence>
<dbReference type="GO" id="GO:0005975">
    <property type="term" value="P:carbohydrate metabolic process"/>
    <property type="evidence" value="ECO:0007669"/>
    <property type="project" value="InterPro"/>
</dbReference>
<dbReference type="SMART" id="SM00637">
    <property type="entry name" value="CBD_II"/>
    <property type="match status" value="1"/>
</dbReference>
<dbReference type="InterPro" id="IPR012291">
    <property type="entry name" value="CBM2_carb-bd_dom_sf"/>
</dbReference>
<dbReference type="EMBL" id="BONF01000040">
    <property type="protein sequence ID" value="GIF84737.1"/>
    <property type="molecule type" value="Genomic_DNA"/>
</dbReference>
<comment type="caution">
    <text evidence="5">The sequence shown here is derived from an EMBL/GenBank/DDBJ whole genome shotgun (WGS) entry which is preliminary data.</text>
</comment>
<feature type="compositionally biased region" description="Gly residues" evidence="2">
    <location>
        <begin position="219"/>
        <end position="228"/>
    </location>
</feature>
<dbReference type="SUPFAM" id="SSF49384">
    <property type="entry name" value="Carbohydrate-binding domain"/>
    <property type="match status" value="1"/>
</dbReference>
<evidence type="ECO:0000313" key="6">
    <source>
        <dbReference type="Proteomes" id="UP000601223"/>
    </source>
</evidence>
<proteinExistence type="inferred from homology"/>
<reference evidence="5 6" key="1">
    <citation type="submission" date="2021-01" db="EMBL/GenBank/DDBJ databases">
        <title>Whole genome shotgun sequence of Catellatospora bangladeshensis NBRC 107357.</title>
        <authorList>
            <person name="Komaki H."/>
            <person name="Tamura T."/>
        </authorList>
    </citation>
    <scope>NUCLEOTIDE SEQUENCE [LARGE SCALE GENOMIC DNA]</scope>
    <source>
        <strain evidence="5 6">NBRC 107357</strain>
    </source>
</reference>
<dbReference type="SUPFAM" id="SSF55961">
    <property type="entry name" value="Bet v1-like"/>
    <property type="match status" value="1"/>
</dbReference>
<protein>
    <recommendedName>
        <fullName evidence="4">CBM2 domain-containing protein</fullName>
    </recommendedName>
</protein>
<keyword evidence="6" id="KW-1185">Reference proteome</keyword>
<dbReference type="AlphaFoldDB" id="A0A8J3JH26"/>
<dbReference type="PROSITE" id="PS51173">
    <property type="entry name" value="CBM2"/>
    <property type="match status" value="1"/>
</dbReference>
<dbReference type="Pfam" id="PF00553">
    <property type="entry name" value="CBM_2"/>
    <property type="match status" value="1"/>
</dbReference>
<sequence>MTVLRLEVTLPFPVELVWQALTDQQLLSEWFLRTDLRPEPGGVFRAFPTPGISGFTAPFEMDVVEAVRPARLVLRWRGEELHSDVVWELSAEGAGCLLRVSQAGFLGIAGEARRAELRQAYELMFEQRLPALLEWLDEVQPAPPVSVPVGPPVYVADAEPEPFEDRPPRHGLLRRLGGMPGDRRLRLLSVGGAMVLTVLAVTALTTLLLRTPGPSAGAPGRGPGGGVQAGDPDASAPPTAQAWPTASASPTAPAAGPVPSPTAPPPTSALPPSSAEAGKTGTNTVPALSVSYRTVESFPGGYIGEITIRPGPGGLTGWTATVDLPAGALVTSAWDRIDFRQDGGRVTLTPQQAHRRLPAGRDFTFAFQVGDQSGATRPDGCAVNSTSCS</sequence>
<dbReference type="Gene3D" id="2.60.40.290">
    <property type="match status" value="1"/>
</dbReference>
<feature type="compositionally biased region" description="Pro residues" evidence="2">
    <location>
        <begin position="256"/>
        <end position="269"/>
    </location>
</feature>
<dbReference type="RefSeq" id="WP_203753464.1">
    <property type="nucleotide sequence ID" value="NZ_BONF01000040.1"/>
</dbReference>
<gene>
    <name evidence="5" type="ORF">Cba03nite_60860</name>
</gene>
<feature type="transmembrane region" description="Helical" evidence="3">
    <location>
        <begin position="185"/>
        <end position="209"/>
    </location>
</feature>
<accession>A0A8J3JH26</accession>
<evidence type="ECO:0000256" key="3">
    <source>
        <dbReference type="SAM" id="Phobius"/>
    </source>
</evidence>
<feature type="region of interest" description="Disordered" evidence="2">
    <location>
        <begin position="214"/>
        <end position="283"/>
    </location>
</feature>
<evidence type="ECO:0000256" key="1">
    <source>
        <dbReference type="ARBA" id="ARBA00006817"/>
    </source>
</evidence>
<dbReference type="Proteomes" id="UP000601223">
    <property type="component" value="Unassembled WGS sequence"/>
</dbReference>
<keyword evidence="3" id="KW-0472">Membrane</keyword>
<comment type="similarity">
    <text evidence="1">Belongs to the AHA1 family.</text>
</comment>
<feature type="compositionally biased region" description="Low complexity" evidence="2">
    <location>
        <begin position="229"/>
        <end position="255"/>
    </location>
</feature>
<dbReference type="InterPro" id="IPR008965">
    <property type="entry name" value="CBM2/CBM3_carb-bd_dom_sf"/>
</dbReference>
<dbReference type="Gene3D" id="3.30.530.20">
    <property type="match status" value="1"/>
</dbReference>
<dbReference type="Pfam" id="PF08327">
    <property type="entry name" value="AHSA1"/>
    <property type="match status" value="1"/>
</dbReference>